<dbReference type="GO" id="GO:0004930">
    <property type="term" value="F:G protein-coupled receptor activity"/>
    <property type="evidence" value="ECO:0007669"/>
    <property type="project" value="InterPro"/>
</dbReference>
<dbReference type="PRINTS" id="PR02001">
    <property type="entry name" value="GCR1CAMPR"/>
</dbReference>
<accession>A0AAV7QX55</accession>
<dbReference type="GO" id="GO:0005886">
    <property type="term" value="C:plasma membrane"/>
    <property type="evidence" value="ECO:0007669"/>
    <property type="project" value="TreeGrafter"/>
</dbReference>
<dbReference type="AlphaFoldDB" id="A0AAV7QX55"/>
<feature type="transmembrane region" description="Helical" evidence="5">
    <location>
        <begin position="123"/>
        <end position="151"/>
    </location>
</feature>
<dbReference type="GO" id="GO:0007189">
    <property type="term" value="P:adenylate cyclase-activating G protein-coupled receptor signaling pathway"/>
    <property type="evidence" value="ECO:0007669"/>
    <property type="project" value="TreeGrafter"/>
</dbReference>
<dbReference type="InterPro" id="IPR000848">
    <property type="entry name" value="GPCR_cAMP"/>
</dbReference>
<dbReference type="PANTHER" id="PTHR23112:SF47">
    <property type="entry name" value="G-PROTEIN COUPLED RECEPTOR 157"/>
    <property type="match status" value="1"/>
</dbReference>
<feature type="transmembrane region" description="Helical" evidence="5">
    <location>
        <begin position="231"/>
        <end position="251"/>
    </location>
</feature>
<protein>
    <recommendedName>
        <fullName evidence="6">G-protein coupled receptors family 2 profile 2 domain-containing protein</fullName>
    </recommendedName>
</protein>
<proteinExistence type="predicted"/>
<dbReference type="Gene3D" id="1.20.1070.10">
    <property type="entry name" value="Rhodopsin 7-helix transmembrane proteins"/>
    <property type="match status" value="1"/>
</dbReference>
<evidence type="ECO:0000256" key="3">
    <source>
        <dbReference type="ARBA" id="ARBA00022989"/>
    </source>
</evidence>
<keyword evidence="3 5" id="KW-1133">Transmembrane helix</keyword>
<feature type="transmembrane region" description="Helical" evidence="5">
    <location>
        <begin position="92"/>
        <end position="111"/>
    </location>
</feature>
<dbReference type="GO" id="GO:0007166">
    <property type="term" value="P:cell surface receptor signaling pathway"/>
    <property type="evidence" value="ECO:0007669"/>
    <property type="project" value="InterPro"/>
</dbReference>
<dbReference type="Proteomes" id="UP001066276">
    <property type="component" value="Chromosome 6"/>
</dbReference>
<comment type="caution">
    <text evidence="7">The sequence shown here is derived from an EMBL/GenBank/DDBJ whole genome shotgun (WGS) entry which is preliminary data.</text>
</comment>
<feature type="transmembrane region" description="Helical" evidence="5">
    <location>
        <begin position="54"/>
        <end position="72"/>
    </location>
</feature>
<dbReference type="GO" id="GO:0030552">
    <property type="term" value="F:cAMP binding"/>
    <property type="evidence" value="ECO:0007669"/>
    <property type="project" value="InterPro"/>
</dbReference>
<keyword evidence="4 5" id="KW-0472">Membrane</keyword>
<dbReference type="SUPFAM" id="SSF81321">
    <property type="entry name" value="Family A G protein-coupled receptor-like"/>
    <property type="match status" value="1"/>
</dbReference>
<dbReference type="PRINTS" id="PR00247">
    <property type="entry name" value="GPCRCAMP"/>
</dbReference>
<evidence type="ECO:0000313" key="7">
    <source>
        <dbReference type="EMBL" id="KAJ1145116.1"/>
    </source>
</evidence>
<sequence length="351" mass="38527">MVLLPSTTAVPLPEIYLSEQVTVLLSCALSVAGCMLIICTHALWPELRSRPRELLLYLSVADLLSAVAYSYGVLQNFKSTTWDCVVQGALSTFANTSSFFWTVAVALYLYITIVQAKPSLADSLLCTFHAVSWGLPLLITVVAVSLNKIGYDASYVSVGWCWISIEAKDRILWMLLAGKVWEILAYIILPILYILIKKHINRAHDALSEYRPILASAPACPPRTAIADKKLIFIPLIFIVLRIWSTVRFILTLCNSPAVNFSLLVVLHGVGNTFQGGANCIMFVLCTAVVRQRLFSCACCRRLPCIRQDLNLLKCISSDVVEPQSGPGSQSAACLDPDSADTLACVPVKRN</sequence>
<keyword evidence="2 5" id="KW-0812">Transmembrane</keyword>
<evidence type="ECO:0000259" key="6">
    <source>
        <dbReference type="PROSITE" id="PS50261"/>
    </source>
</evidence>
<evidence type="ECO:0000256" key="4">
    <source>
        <dbReference type="ARBA" id="ARBA00023136"/>
    </source>
</evidence>
<reference evidence="7" key="1">
    <citation type="journal article" date="2022" name="bioRxiv">
        <title>Sequencing and chromosome-scale assembly of the giantPleurodeles waltlgenome.</title>
        <authorList>
            <person name="Brown T."/>
            <person name="Elewa A."/>
            <person name="Iarovenko S."/>
            <person name="Subramanian E."/>
            <person name="Araus A.J."/>
            <person name="Petzold A."/>
            <person name="Susuki M."/>
            <person name="Suzuki K.-i.T."/>
            <person name="Hayashi T."/>
            <person name="Toyoda A."/>
            <person name="Oliveira C."/>
            <person name="Osipova E."/>
            <person name="Leigh N.D."/>
            <person name="Simon A."/>
            <person name="Yun M.H."/>
        </authorList>
    </citation>
    <scope>NUCLEOTIDE SEQUENCE</scope>
    <source>
        <strain evidence="7">20211129_DDA</strain>
        <tissue evidence="7">Liver</tissue>
    </source>
</reference>
<dbReference type="PROSITE" id="PS50261">
    <property type="entry name" value="G_PROTEIN_RECEP_F2_4"/>
    <property type="match status" value="1"/>
</dbReference>
<keyword evidence="8" id="KW-1185">Reference proteome</keyword>
<name>A0AAV7QX55_PLEWA</name>
<feature type="domain" description="G-protein coupled receptors family 2 profile 2" evidence="6">
    <location>
        <begin position="19"/>
        <end position="287"/>
    </location>
</feature>
<evidence type="ECO:0000256" key="2">
    <source>
        <dbReference type="ARBA" id="ARBA00022692"/>
    </source>
</evidence>
<dbReference type="InterPro" id="IPR000832">
    <property type="entry name" value="GPCR_2_secretin-like"/>
</dbReference>
<dbReference type="InterPro" id="IPR022343">
    <property type="entry name" value="GCR1-cAMP_receptor"/>
</dbReference>
<dbReference type="PANTHER" id="PTHR23112">
    <property type="entry name" value="G PROTEIN-COUPLED RECEPTOR 157-RELATED"/>
    <property type="match status" value="1"/>
</dbReference>
<organism evidence="7 8">
    <name type="scientific">Pleurodeles waltl</name>
    <name type="common">Iberian ribbed newt</name>
    <dbReference type="NCBI Taxonomy" id="8319"/>
    <lineage>
        <taxon>Eukaryota</taxon>
        <taxon>Metazoa</taxon>
        <taxon>Chordata</taxon>
        <taxon>Craniata</taxon>
        <taxon>Vertebrata</taxon>
        <taxon>Euteleostomi</taxon>
        <taxon>Amphibia</taxon>
        <taxon>Batrachia</taxon>
        <taxon>Caudata</taxon>
        <taxon>Salamandroidea</taxon>
        <taxon>Salamandridae</taxon>
        <taxon>Pleurodelinae</taxon>
        <taxon>Pleurodeles</taxon>
    </lineage>
</organism>
<dbReference type="EMBL" id="JANPWB010000010">
    <property type="protein sequence ID" value="KAJ1145116.1"/>
    <property type="molecule type" value="Genomic_DNA"/>
</dbReference>
<dbReference type="InterPro" id="IPR017981">
    <property type="entry name" value="GPCR_2-like_7TM"/>
</dbReference>
<feature type="transmembrane region" description="Helical" evidence="5">
    <location>
        <begin position="171"/>
        <end position="196"/>
    </location>
</feature>
<evidence type="ECO:0000313" key="8">
    <source>
        <dbReference type="Proteomes" id="UP001066276"/>
    </source>
</evidence>
<dbReference type="Pfam" id="PF00002">
    <property type="entry name" value="7tm_2"/>
    <property type="match status" value="1"/>
</dbReference>
<evidence type="ECO:0000256" key="1">
    <source>
        <dbReference type="ARBA" id="ARBA00004141"/>
    </source>
</evidence>
<gene>
    <name evidence="7" type="ORF">NDU88_011408</name>
</gene>
<comment type="subcellular location">
    <subcellularLocation>
        <location evidence="1">Membrane</location>
        <topology evidence="1">Multi-pass membrane protein</topology>
    </subcellularLocation>
</comment>
<evidence type="ECO:0000256" key="5">
    <source>
        <dbReference type="SAM" id="Phobius"/>
    </source>
</evidence>
<feature type="transmembrane region" description="Helical" evidence="5">
    <location>
        <begin position="263"/>
        <end position="286"/>
    </location>
</feature>
<feature type="transmembrane region" description="Helical" evidence="5">
    <location>
        <begin position="20"/>
        <end position="42"/>
    </location>
</feature>